<feature type="domain" description="Tyr recombinase" evidence="6">
    <location>
        <begin position="108"/>
        <end position="286"/>
    </location>
</feature>
<protein>
    <submittedName>
        <fullName evidence="8">Tyrosine-type recombinase/integrase</fullName>
    </submittedName>
</protein>
<evidence type="ECO:0000259" key="6">
    <source>
        <dbReference type="PROSITE" id="PS51898"/>
    </source>
</evidence>
<dbReference type="Proteomes" id="UP001595803">
    <property type="component" value="Unassembled WGS sequence"/>
</dbReference>
<dbReference type="InterPro" id="IPR050090">
    <property type="entry name" value="Tyrosine_recombinase_XerCD"/>
</dbReference>
<dbReference type="Pfam" id="PF00589">
    <property type="entry name" value="Phage_integrase"/>
    <property type="match status" value="1"/>
</dbReference>
<dbReference type="InterPro" id="IPR013762">
    <property type="entry name" value="Integrase-like_cat_sf"/>
</dbReference>
<evidence type="ECO:0000313" key="9">
    <source>
        <dbReference type="Proteomes" id="UP001595803"/>
    </source>
</evidence>
<feature type="domain" description="Core-binding (CB)" evidence="7">
    <location>
        <begin position="3"/>
        <end position="87"/>
    </location>
</feature>
<dbReference type="InterPro" id="IPR004107">
    <property type="entry name" value="Integrase_SAM-like_N"/>
</dbReference>
<evidence type="ECO:0000313" key="8">
    <source>
        <dbReference type="EMBL" id="MFC3833944.1"/>
    </source>
</evidence>
<evidence type="ECO:0000256" key="1">
    <source>
        <dbReference type="ARBA" id="ARBA00008857"/>
    </source>
</evidence>
<proteinExistence type="inferred from homology"/>
<accession>A0ABV7ZA95</accession>
<keyword evidence="4" id="KW-0233">DNA recombination</keyword>
<dbReference type="InterPro" id="IPR044068">
    <property type="entry name" value="CB"/>
</dbReference>
<reference evidence="9" key="1">
    <citation type="journal article" date="2019" name="Int. J. Syst. Evol. Microbiol.">
        <title>The Global Catalogue of Microorganisms (GCM) 10K type strain sequencing project: providing services to taxonomists for standard genome sequencing and annotation.</title>
        <authorList>
            <consortium name="The Broad Institute Genomics Platform"/>
            <consortium name="The Broad Institute Genome Sequencing Center for Infectious Disease"/>
            <person name="Wu L."/>
            <person name="Ma J."/>
        </authorList>
    </citation>
    <scope>NUCLEOTIDE SEQUENCE [LARGE SCALE GENOMIC DNA]</scope>
    <source>
        <strain evidence="9">CCTCC AB 2017081</strain>
    </source>
</reference>
<sequence length="296" mass="33309">MLDSLPQIIEEFLLDGEARGHSPQTTRAYRAAFTALTTWMATRNIERLTQITPLSLREYAVHCSATLSPGGAHARLRPVKTLLKWAHSEELLPTDLTRRLPMPRLPREPMPAVRFSDFQKLLGAARLKSRTPLRDVALLTVLYDTGVRASEALNLQLDDVRPEGFLLIRKGKGGKSRSVPMERPTLKAVRAYISQERDADPGSPYVFLVGDHQMTRGALDKVLDRLCQFAALQRLSAHAFRRGFAVQYLRNGGDVFTLQRIFGHSSLEMSNRYAQLLDDDVKAAHRRSSPLRSRGE</sequence>
<evidence type="ECO:0000256" key="3">
    <source>
        <dbReference type="ARBA" id="ARBA00023125"/>
    </source>
</evidence>
<dbReference type="Gene3D" id="1.10.443.10">
    <property type="entry name" value="Intergrase catalytic core"/>
    <property type="match status" value="1"/>
</dbReference>
<dbReference type="InterPro" id="IPR011010">
    <property type="entry name" value="DNA_brk_join_enz"/>
</dbReference>
<dbReference type="PROSITE" id="PS51900">
    <property type="entry name" value="CB"/>
    <property type="match status" value="1"/>
</dbReference>
<dbReference type="PROSITE" id="PS51898">
    <property type="entry name" value="TYR_RECOMBINASE"/>
    <property type="match status" value="1"/>
</dbReference>
<name>A0ABV7ZA95_9DEIO</name>
<keyword evidence="9" id="KW-1185">Reference proteome</keyword>
<keyword evidence="3 5" id="KW-0238">DNA-binding</keyword>
<evidence type="ECO:0000256" key="4">
    <source>
        <dbReference type="ARBA" id="ARBA00023172"/>
    </source>
</evidence>
<dbReference type="Pfam" id="PF02899">
    <property type="entry name" value="Phage_int_SAM_1"/>
    <property type="match status" value="1"/>
</dbReference>
<comment type="caution">
    <text evidence="8">The sequence shown here is derived from an EMBL/GenBank/DDBJ whole genome shotgun (WGS) entry which is preliminary data.</text>
</comment>
<dbReference type="SUPFAM" id="SSF56349">
    <property type="entry name" value="DNA breaking-rejoining enzymes"/>
    <property type="match status" value="1"/>
</dbReference>
<dbReference type="CDD" id="cd00397">
    <property type="entry name" value="DNA_BRE_C"/>
    <property type="match status" value="1"/>
</dbReference>
<evidence type="ECO:0000256" key="2">
    <source>
        <dbReference type="ARBA" id="ARBA00022908"/>
    </source>
</evidence>
<dbReference type="RefSeq" id="WP_322472994.1">
    <property type="nucleotide sequence ID" value="NZ_JBHRZG010000016.1"/>
</dbReference>
<dbReference type="InterPro" id="IPR002104">
    <property type="entry name" value="Integrase_catalytic"/>
</dbReference>
<dbReference type="PANTHER" id="PTHR30349:SF41">
    <property type="entry name" value="INTEGRASE_RECOMBINASE PROTEIN MJ0367-RELATED"/>
    <property type="match status" value="1"/>
</dbReference>
<dbReference type="InterPro" id="IPR010998">
    <property type="entry name" value="Integrase_recombinase_N"/>
</dbReference>
<evidence type="ECO:0000259" key="7">
    <source>
        <dbReference type="PROSITE" id="PS51900"/>
    </source>
</evidence>
<gene>
    <name evidence="8" type="ORF">ACFOSB_13840</name>
</gene>
<dbReference type="Gene3D" id="1.10.150.130">
    <property type="match status" value="1"/>
</dbReference>
<dbReference type="EMBL" id="JBHRZG010000016">
    <property type="protein sequence ID" value="MFC3833944.1"/>
    <property type="molecule type" value="Genomic_DNA"/>
</dbReference>
<dbReference type="PANTHER" id="PTHR30349">
    <property type="entry name" value="PHAGE INTEGRASE-RELATED"/>
    <property type="match status" value="1"/>
</dbReference>
<organism evidence="8 9">
    <name type="scientific">Deinococcus rufus</name>
    <dbReference type="NCBI Taxonomy" id="2136097"/>
    <lineage>
        <taxon>Bacteria</taxon>
        <taxon>Thermotogati</taxon>
        <taxon>Deinococcota</taxon>
        <taxon>Deinococci</taxon>
        <taxon>Deinococcales</taxon>
        <taxon>Deinococcaceae</taxon>
        <taxon>Deinococcus</taxon>
    </lineage>
</organism>
<keyword evidence="2" id="KW-0229">DNA integration</keyword>
<comment type="similarity">
    <text evidence="1">Belongs to the 'phage' integrase family.</text>
</comment>
<evidence type="ECO:0000256" key="5">
    <source>
        <dbReference type="PROSITE-ProRule" id="PRU01248"/>
    </source>
</evidence>